<gene>
    <name evidence="3" type="ORF">MICPUCDRAFT_50107</name>
</gene>
<dbReference type="KEGG" id="mpp:MICPUCDRAFT_50107"/>
<dbReference type="AlphaFoldDB" id="C1MHA4"/>
<feature type="region of interest" description="Disordered" evidence="2">
    <location>
        <begin position="258"/>
        <end position="361"/>
    </location>
</feature>
<dbReference type="Proteomes" id="UP000001876">
    <property type="component" value="Unassembled WGS sequence"/>
</dbReference>
<keyword evidence="4" id="KW-1185">Reference proteome</keyword>
<evidence type="ECO:0000256" key="2">
    <source>
        <dbReference type="SAM" id="MobiDB-lite"/>
    </source>
</evidence>
<feature type="compositionally biased region" description="Low complexity" evidence="2">
    <location>
        <begin position="262"/>
        <end position="276"/>
    </location>
</feature>
<evidence type="ECO:0000313" key="3">
    <source>
        <dbReference type="EMBL" id="EEH60174.1"/>
    </source>
</evidence>
<feature type="compositionally biased region" description="Basic and acidic residues" evidence="2">
    <location>
        <begin position="208"/>
        <end position="230"/>
    </location>
</feature>
<feature type="region of interest" description="Disordered" evidence="2">
    <location>
        <begin position="1"/>
        <end position="49"/>
    </location>
</feature>
<accession>C1MHA4</accession>
<feature type="compositionally biased region" description="Acidic residues" evidence="2">
    <location>
        <begin position="286"/>
        <end position="305"/>
    </location>
</feature>
<protein>
    <submittedName>
        <fullName evidence="3">Predicted protein</fullName>
    </submittedName>
</protein>
<feature type="region of interest" description="Disordered" evidence="2">
    <location>
        <begin position="147"/>
        <end position="230"/>
    </location>
</feature>
<evidence type="ECO:0000256" key="1">
    <source>
        <dbReference type="SAM" id="Coils"/>
    </source>
</evidence>
<keyword evidence="1" id="KW-0175">Coiled coil</keyword>
<evidence type="ECO:0000313" key="4">
    <source>
        <dbReference type="Proteomes" id="UP000001876"/>
    </source>
</evidence>
<name>C1MHA4_MICPC</name>
<dbReference type="RefSeq" id="XP_003054922.1">
    <property type="nucleotide sequence ID" value="XM_003054876.1"/>
</dbReference>
<feature type="coiled-coil region" evidence="1">
    <location>
        <begin position="113"/>
        <end position="144"/>
    </location>
</feature>
<sequence>MDDAAPASPSTPSADATSSSETPPVGGSPGVDPPTLPLGTPRTPDADVAAARAETERLKKYIAGLEAKLRKQQHDGDGGFFDAFYGLANDSLKAVGLASPGGSPASPANFATIKSVTEKLTEALTRVEDENAKLRARLKKCAAMSSSEAAAADAPPTPETFHSAGDGDGDASASVSRRPRADESESAGESESADEEDSSDDASTPVSVEKEVARIERRARESSELADARAENKRLLFELQAARRKIADVEEKLTYWGLEPNASDGGAAAAAAAASAPGDETLVTMETEDASDWSAEATEEDEDEAASGSSDEATERAEGEAEEERVELEMEENGDVADSSFVRDAPCASPRALERDDDATTATAADADANVAASSRARAFLSSAVRAWRTSPRAVKIGAAVAVTAGATYALMRLSKTASRPADSSAATATAAAFEDARNAAEEGVGGVAAAAPPFEAADQRERAAVTAVFVNMLR</sequence>
<reference evidence="3 4" key="1">
    <citation type="journal article" date="2009" name="Science">
        <title>Green evolution and dynamic adaptations revealed by genomes of the marine picoeukaryotes Micromonas.</title>
        <authorList>
            <person name="Worden A.Z."/>
            <person name="Lee J.H."/>
            <person name="Mock T."/>
            <person name="Rouze P."/>
            <person name="Simmons M.P."/>
            <person name="Aerts A.L."/>
            <person name="Allen A.E."/>
            <person name="Cuvelier M.L."/>
            <person name="Derelle E."/>
            <person name="Everett M.V."/>
            <person name="Foulon E."/>
            <person name="Grimwood J."/>
            <person name="Gundlach H."/>
            <person name="Henrissat B."/>
            <person name="Napoli C."/>
            <person name="McDonald S.M."/>
            <person name="Parker M.S."/>
            <person name="Rombauts S."/>
            <person name="Salamov A."/>
            <person name="Von Dassow P."/>
            <person name="Badger J.H."/>
            <person name="Coutinho P.M."/>
            <person name="Demir E."/>
            <person name="Dubchak I."/>
            <person name="Gentemann C."/>
            <person name="Eikrem W."/>
            <person name="Gready J.E."/>
            <person name="John U."/>
            <person name="Lanier W."/>
            <person name="Lindquist E.A."/>
            <person name="Lucas S."/>
            <person name="Mayer K.F."/>
            <person name="Moreau H."/>
            <person name="Not F."/>
            <person name="Otillar R."/>
            <person name="Panaud O."/>
            <person name="Pangilinan J."/>
            <person name="Paulsen I."/>
            <person name="Piegu B."/>
            <person name="Poliakov A."/>
            <person name="Robbens S."/>
            <person name="Schmutz J."/>
            <person name="Toulza E."/>
            <person name="Wyss T."/>
            <person name="Zelensky A."/>
            <person name="Zhou K."/>
            <person name="Armbrust E.V."/>
            <person name="Bhattacharya D."/>
            <person name="Goodenough U.W."/>
            <person name="Van de Peer Y."/>
            <person name="Grigoriev I.V."/>
        </authorList>
    </citation>
    <scope>NUCLEOTIDE SEQUENCE [LARGE SCALE GENOMIC DNA]</scope>
    <source>
        <strain evidence="3 4">CCMP1545</strain>
    </source>
</reference>
<feature type="compositionally biased region" description="Acidic residues" evidence="2">
    <location>
        <begin position="320"/>
        <end position="335"/>
    </location>
</feature>
<feature type="compositionally biased region" description="Acidic residues" evidence="2">
    <location>
        <begin position="184"/>
        <end position="200"/>
    </location>
</feature>
<dbReference type="EMBL" id="GG663735">
    <property type="protein sequence ID" value="EEH60174.1"/>
    <property type="molecule type" value="Genomic_DNA"/>
</dbReference>
<proteinExistence type="predicted"/>
<dbReference type="GeneID" id="9680919"/>
<feature type="compositionally biased region" description="Low complexity" evidence="2">
    <location>
        <begin position="1"/>
        <end position="25"/>
    </location>
</feature>
<organism evidence="4">
    <name type="scientific">Micromonas pusilla (strain CCMP1545)</name>
    <name type="common">Picoplanktonic green alga</name>
    <dbReference type="NCBI Taxonomy" id="564608"/>
    <lineage>
        <taxon>Eukaryota</taxon>
        <taxon>Viridiplantae</taxon>
        <taxon>Chlorophyta</taxon>
        <taxon>Mamiellophyceae</taxon>
        <taxon>Mamiellales</taxon>
        <taxon>Mamiellaceae</taxon>
        <taxon>Micromonas</taxon>
    </lineage>
</organism>